<evidence type="ECO:0000313" key="2">
    <source>
        <dbReference type="EMBL" id="QFQ12814.1"/>
    </source>
</evidence>
<dbReference type="Proteomes" id="UP000249375">
    <property type="component" value="Chromosome"/>
</dbReference>
<feature type="region of interest" description="Disordered" evidence="1">
    <location>
        <begin position="1"/>
        <end position="20"/>
    </location>
</feature>
<keyword evidence="3" id="KW-1185">Reference proteome</keyword>
<name>A0A5P8E793_9BACT</name>
<dbReference type="KEGG" id="alq:C7Y71_007160"/>
<proteinExistence type="predicted"/>
<protein>
    <submittedName>
        <fullName evidence="2">Uncharacterized protein</fullName>
    </submittedName>
</protein>
<sequence length="119" mass="13949">MAKKKKKNKRQQTQQHLSPEQFIKQKARALEIGPCYLTDDLTDMKEGYVVVTRRHTGGRVSLAMFLVDVYCLGVKDSFYRLRMDPDEFEDFVENIPRVKECTYNEAHNWVYGSIAFAEH</sequence>
<gene>
    <name evidence="2" type="ORF">C7Y71_007160</name>
</gene>
<organism evidence="2 3">
    <name type="scientific">Pseudoprevotella muciniphila</name>
    <dbReference type="NCBI Taxonomy" id="2133944"/>
    <lineage>
        <taxon>Bacteria</taxon>
        <taxon>Pseudomonadati</taxon>
        <taxon>Bacteroidota</taxon>
        <taxon>Bacteroidia</taxon>
        <taxon>Bacteroidales</taxon>
        <taxon>Prevotellaceae</taxon>
        <taxon>Pseudoprevotella</taxon>
    </lineage>
</organism>
<dbReference type="RefSeq" id="WP_111898295.1">
    <property type="nucleotide sequence ID" value="NZ_CP033459.1"/>
</dbReference>
<dbReference type="AlphaFoldDB" id="A0A5P8E793"/>
<dbReference type="EMBL" id="CP033459">
    <property type="protein sequence ID" value="QFQ12814.1"/>
    <property type="molecule type" value="Genomic_DNA"/>
</dbReference>
<accession>A0A5P8E793</accession>
<dbReference type="OrthoDB" id="622109at2"/>
<reference evidence="2 3" key="1">
    <citation type="submission" date="2018-11" db="EMBL/GenBank/DDBJ databases">
        <authorList>
            <person name="Na S.W."/>
            <person name="Baik M."/>
        </authorList>
    </citation>
    <scope>NUCLEOTIDE SEQUENCE [LARGE SCALE GENOMIC DNA]</scope>
    <source>
        <strain evidence="2 3">E39</strain>
    </source>
</reference>
<evidence type="ECO:0000313" key="3">
    <source>
        <dbReference type="Proteomes" id="UP000249375"/>
    </source>
</evidence>
<evidence type="ECO:0000256" key="1">
    <source>
        <dbReference type="SAM" id="MobiDB-lite"/>
    </source>
</evidence>
<feature type="compositionally biased region" description="Basic residues" evidence="1">
    <location>
        <begin position="1"/>
        <end position="10"/>
    </location>
</feature>